<evidence type="ECO:0000259" key="1">
    <source>
        <dbReference type="PROSITE" id="PS50878"/>
    </source>
</evidence>
<proteinExistence type="predicted"/>
<dbReference type="Gene3D" id="3.10.20.370">
    <property type="match status" value="1"/>
</dbReference>
<evidence type="ECO:0000259" key="2">
    <source>
        <dbReference type="PROSITE" id="PS50994"/>
    </source>
</evidence>
<feature type="non-terminal residue" evidence="3">
    <location>
        <position position="1"/>
    </location>
</feature>
<evidence type="ECO:0000313" key="4">
    <source>
        <dbReference type="Proteomes" id="UP001283361"/>
    </source>
</evidence>
<dbReference type="GO" id="GO:0015074">
    <property type="term" value="P:DNA integration"/>
    <property type="evidence" value="ECO:0007669"/>
    <property type="project" value="InterPro"/>
</dbReference>
<dbReference type="EMBL" id="JAWDGP010002970">
    <property type="protein sequence ID" value="KAK3778377.1"/>
    <property type="molecule type" value="Genomic_DNA"/>
</dbReference>
<dbReference type="PROSITE" id="PS50994">
    <property type="entry name" value="INTEGRASE"/>
    <property type="match status" value="1"/>
</dbReference>
<dbReference type="Pfam" id="PF17921">
    <property type="entry name" value="Integrase_H2C2"/>
    <property type="match status" value="1"/>
</dbReference>
<dbReference type="InterPro" id="IPR043128">
    <property type="entry name" value="Rev_trsase/Diguanyl_cyclase"/>
</dbReference>
<feature type="domain" description="Integrase catalytic" evidence="2">
    <location>
        <begin position="487"/>
        <end position="599"/>
    </location>
</feature>
<dbReference type="PANTHER" id="PTHR37984:SF9">
    <property type="entry name" value="INTEGRASE CATALYTIC DOMAIN-CONTAINING PROTEIN"/>
    <property type="match status" value="1"/>
</dbReference>
<comment type="caution">
    <text evidence="3">The sequence shown here is derived from an EMBL/GenBank/DDBJ whole genome shotgun (WGS) entry which is preliminary data.</text>
</comment>
<dbReference type="InterPro" id="IPR012337">
    <property type="entry name" value="RNaseH-like_sf"/>
</dbReference>
<dbReference type="FunFam" id="3.30.420.10:FF:000063">
    <property type="entry name" value="Retrovirus-related Pol polyprotein from transposon 297-like Protein"/>
    <property type="match status" value="1"/>
</dbReference>
<dbReference type="InterPro" id="IPR001584">
    <property type="entry name" value="Integrase_cat-core"/>
</dbReference>
<dbReference type="InterPro" id="IPR043502">
    <property type="entry name" value="DNA/RNA_pol_sf"/>
</dbReference>
<dbReference type="SUPFAM" id="SSF56672">
    <property type="entry name" value="DNA/RNA polymerases"/>
    <property type="match status" value="1"/>
</dbReference>
<dbReference type="Gene3D" id="1.10.340.70">
    <property type="match status" value="1"/>
</dbReference>
<dbReference type="Gene3D" id="3.30.70.270">
    <property type="match status" value="2"/>
</dbReference>
<dbReference type="SUPFAM" id="SSF53098">
    <property type="entry name" value="Ribonuclease H-like"/>
    <property type="match status" value="1"/>
</dbReference>
<reference evidence="3" key="1">
    <citation type="journal article" date="2023" name="G3 (Bethesda)">
        <title>A reference genome for the long-term kleptoplast-retaining sea slug Elysia crispata morphotype clarki.</title>
        <authorList>
            <person name="Eastman K.E."/>
            <person name="Pendleton A.L."/>
            <person name="Shaikh M.A."/>
            <person name="Suttiyut T."/>
            <person name="Ogas R."/>
            <person name="Tomko P."/>
            <person name="Gavelis G."/>
            <person name="Widhalm J.R."/>
            <person name="Wisecaver J.H."/>
        </authorList>
    </citation>
    <scope>NUCLEOTIDE SEQUENCE</scope>
    <source>
        <strain evidence="3">ECLA1</strain>
    </source>
</reference>
<dbReference type="Pfam" id="PF00665">
    <property type="entry name" value="rve"/>
    <property type="match status" value="1"/>
</dbReference>
<feature type="domain" description="Reverse transcriptase" evidence="1">
    <location>
        <begin position="1"/>
        <end position="161"/>
    </location>
</feature>
<evidence type="ECO:0000313" key="3">
    <source>
        <dbReference type="EMBL" id="KAK3778377.1"/>
    </source>
</evidence>
<protein>
    <recommendedName>
        <fullName evidence="5">Integrase catalytic domain-containing protein</fullName>
    </recommendedName>
</protein>
<name>A0AAE1A193_9GAST</name>
<dbReference type="InterPro" id="IPR041577">
    <property type="entry name" value="RT_RNaseH_2"/>
</dbReference>
<dbReference type="AlphaFoldDB" id="A0AAE1A193"/>
<dbReference type="Pfam" id="PF00078">
    <property type="entry name" value="RVT_1"/>
    <property type="match status" value="1"/>
</dbReference>
<dbReference type="GO" id="GO:0003676">
    <property type="term" value="F:nucleic acid binding"/>
    <property type="evidence" value="ECO:0007669"/>
    <property type="project" value="InterPro"/>
</dbReference>
<evidence type="ECO:0008006" key="5">
    <source>
        <dbReference type="Google" id="ProtNLM"/>
    </source>
</evidence>
<dbReference type="FunFam" id="1.10.340.70:FF:000003">
    <property type="entry name" value="Protein CBG25708"/>
    <property type="match status" value="1"/>
</dbReference>
<dbReference type="CDD" id="cd01647">
    <property type="entry name" value="RT_LTR"/>
    <property type="match status" value="1"/>
</dbReference>
<sequence length="643" mass="73800">MVVVFKPSGSVRICVDLTELNKAVKREVHPLNSVDQDLAQLTGSKYFTKLDARSGFWQIPLSEESRKYTTFLITFGRYCFNRLPFGISSAPEIFQRRMNKILSGLDGFVCHTDDILVHAADKETHDRRLRQVMERLREAGLTLNDKSNQLAKFTPRLAVHTEPLRQLLKKDRVWVWEQPQDNAFYKVKEQLTTTPVLAHYSPHSETVIAADASNMGLGAVLLQVQHDGTRKPVSFISRSLTDAEKNYAVVEKEALAATWTSERFSEYVLGLKYTIETDHKPLVPLLMSKELSKLPPRIQRFRLRLTRFSPEVKHVSGKSQITADTLSRAPTRGPCKTDLDLYDDVLALSDQTFKSLPVTPGRLMEIITKQKADPEILEVRRFCTTRWPAYMPENTLLKQYWTNQQHFTIVNDLLLYDDRIVIPGDLRLDILNRLHESHLGMNKFKALAQTSVWWPNISSQIEDMVRKCQTCAKLRPEVREPLLPSSISERPWIRVAMDLFDYKGSTYLVVTDYYSRWPELRLLENLSSSCVINKLKSIFAIHGIPDNVISDNGPQFASTEFRKFAQEWRFVHTTSSPRYPQSNGAAERAVQTLKNMLKKAKDPYIALRNYRAIPLHNGHAPSEILMGRKLQTKIPVLQDKLLP</sequence>
<dbReference type="CDD" id="cd09274">
    <property type="entry name" value="RNase_HI_RT_Ty3"/>
    <property type="match status" value="1"/>
</dbReference>
<gene>
    <name evidence="3" type="ORF">RRG08_059969</name>
</gene>
<dbReference type="FunFam" id="3.10.20.370:FF:000001">
    <property type="entry name" value="Retrovirus-related Pol polyprotein from transposon 17.6-like protein"/>
    <property type="match status" value="1"/>
</dbReference>
<keyword evidence="4" id="KW-1185">Reference proteome</keyword>
<dbReference type="Pfam" id="PF17919">
    <property type="entry name" value="RT_RNaseH_2"/>
    <property type="match status" value="1"/>
</dbReference>
<dbReference type="InterPro" id="IPR041588">
    <property type="entry name" value="Integrase_H2C2"/>
</dbReference>
<dbReference type="PANTHER" id="PTHR37984">
    <property type="entry name" value="PROTEIN CBG26694"/>
    <property type="match status" value="1"/>
</dbReference>
<dbReference type="Gene3D" id="3.30.420.10">
    <property type="entry name" value="Ribonuclease H-like superfamily/Ribonuclease H"/>
    <property type="match status" value="1"/>
</dbReference>
<organism evidence="3 4">
    <name type="scientific">Elysia crispata</name>
    <name type="common">lettuce slug</name>
    <dbReference type="NCBI Taxonomy" id="231223"/>
    <lineage>
        <taxon>Eukaryota</taxon>
        <taxon>Metazoa</taxon>
        <taxon>Spiralia</taxon>
        <taxon>Lophotrochozoa</taxon>
        <taxon>Mollusca</taxon>
        <taxon>Gastropoda</taxon>
        <taxon>Heterobranchia</taxon>
        <taxon>Euthyneura</taxon>
        <taxon>Panpulmonata</taxon>
        <taxon>Sacoglossa</taxon>
        <taxon>Placobranchoidea</taxon>
        <taxon>Plakobranchidae</taxon>
        <taxon>Elysia</taxon>
    </lineage>
</organism>
<dbReference type="InterPro" id="IPR000477">
    <property type="entry name" value="RT_dom"/>
</dbReference>
<dbReference type="Proteomes" id="UP001283361">
    <property type="component" value="Unassembled WGS sequence"/>
</dbReference>
<dbReference type="PROSITE" id="PS50878">
    <property type="entry name" value="RT_POL"/>
    <property type="match status" value="1"/>
</dbReference>
<dbReference type="InterPro" id="IPR050951">
    <property type="entry name" value="Retrovirus_Pol_polyprotein"/>
</dbReference>
<accession>A0AAE1A193</accession>
<dbReference type="InterPro" id="IPR036397">
    <property type="entry name" value="RNaseH_sf"/>
</dbReference>